<dbReference type="HOGENOM" id="CLU_204002_0_0_6"/>
<dbReference type="RefSeq" id="WP_020911827.1">
    <property type="nucleotide sequence ID" value="NC_011566.1"/>
</dbReference>
<dbReference type="EMBL" id="CP000472">
    <property type="protein sequence ID" value="ACJ28449.1"/>
    <property type="molecule type" value="Genomic_DNA"/>
</dbReference>
<keyword evidence="2" id="KW-1185">Reference proteome</keyword>
<reference evidence="1 2" key="1">
    <citation type="journal article" date="2008" name="PLoS ONE">
        <title>Environmental adaptation: genomic analysis of the piezotolerant and psychrotolerant deep-sea iron reducing bacterium Shewanella piezotolerans WP3.</title>
        <authorList>
            <person name="Wang F."/>
            <person name="Wang J."/>
            <person name="Jian H."/>
            <person name="Zhang B."/>
            <person name="Li S."/>
            <person name="Wang F."/>
            <person name="Zeng X."/>
            <person name="Gao L."/>
            <person name="Bartlett D.H."/>
            <person name="Yu J."/>
            <person name="Hu S."/>
            <person name="Xiao X."/>
        </authorList>
    </citation>
    <scope>NUCLEOTIDE SEQUENCE [LARGE SCALE GENOMIC DNA]</scope>
    <source>
        <strain evidence="2">WP3 / JCM 13877</strain>
    </source>
</reference>
<dbReference type="AlphaFoldDB" id="B8CLC3"/>
<dbReference type="KEGG" id="swp:swp_1675"/>
<gene>
    <name evidence="1" type="ordered locus">swp_1675</name>
</gene>
<dbReference type="STRING" id="225849.swp_1675"/>
<dbReference type="Proteomes" id="UP000000753">
    <property type="component" value="Chromosome"/>
</dbReference>
<sequence length="53" mass="6553">MMWNWLSKKLARTEQPQRRKVDIDIPFEQHRYRIEDFDIDSETTVEETKQDKA</sequence>
<dbReference type="eggNOG" id="ENOG5031JBP">
    <property type="taxonomic scope" value="Bacteria"/>
</dbReference>
<evidence type="ECO:0000313" key="2">
    <source>
        <dbReference type="Proteomes" id="UP000000753"/>
    </source>
</evidence>
<organism evidence="1 2">
    <name type="scientific">Shewanella piezotolerans (strain WP3 / JCM 13877)</name>
    <dbReference type="NCBI Taxonomy" id="225849"/>
    <lineage>
        <taxon>Bacteria</taxon>
        <taxon>Pseudomonadati</taxon>
        <taxon>Pseudomonadota</taxon>
        <taxon>Gammaproteobacteria</taxon>
        <taxon>Alteromonadales</taxon>
        <taxon>Shewanellaceae</taxon>
        <taxon>Shewanella</taxon>
    </lineage>
</organism>
<name>B8CLC3_SHEPW</name>
<protein>
    <submittedName>
        <fullName evidence="1">Uncharacterized protein</fullName>
    </submittedName>
</protein>
<accession>B8CLC3</accession>
<evidence type="ECO:0000313" key="1">
    <source>
        <dbReference type="EMBL" id="ACJ28449.1"/>
    </source>
</evidence>
<proteinExistence type="predicted"/>